<dbReference type="InterPro" id="IPR035914">
    <property type="entry name" value="Sperma_CUB_dom_sf"/>
</dbReference>
<reference evidence="5" key="2">
    <citation type="journal article" date="2023" name="BMC Genomics">
        <title>Pest status, molecular evolution, and epigenetic factors derived from the genome assembly of Frankliniella fusca, a thysanopteran phytovirus vector.</title>
        <authorList>
            <person name="Catto M.A."/>
            <person name="Labadie P.E."/>
            <person name="Jacobson A.L."/>
            <person name="Kennedy G.G."/>
            <person name="Srinivasan R."/>
            <person name="Hunt B.G."/>
        </authorList>
    </citation>
    <scope>NUCLEOTIDE SEQUENCE</scope>
    <source>
        <strain evidence="5">PL_HMW_Pooled</strain>
    </source>
</reference>
<organism evidence="5 6">
    <name type="scientific">Frankliniella fusca</name>
    <dbReference type="NCBI Taxonomy" id="407009"/>
    <lineage>
        <taxon>Eukaryota</taxon>
        <taxon>Metazoa</taxon>
        <taxon>Ecdysozoa</taxon>
        <taxon>Arthropoda</taxon>
        <taxon>Hexapoda</taxon>
        <taxon>Insecta</taxon>
        <taxon>Pterygota</taxon>
        <taxon>Neoptera</taxon>
        <taxon>Paraneoptera</taxon>
        <taxon>Thysanoptera</taxon>
        <taxon>Terebrantia</taxon>
        <taxon>Thripoidea</taxon>
        <taxon>Thripidae</taxon>
        <taxon>Frankliniella</taxon>
    </lineage>
</organism>
<dbReference type="Gene3D" id="2.60.120.290">
    <property type="entry name" value="Spermadhesin, CUB domain"/>
    <property type="match status" value="1"/>
</dbReference>
<dbReference type="Proteomes" id="UP001219518">
    <property type="component" value="Unassembled WGS sequence"/>
</dbReference>
<dbReference type="SMART" id="SM00042">
    <property type="entry name" value="CUB"/>
    <property type="match status" value="1"/>
</dbReference>
<dbReference type="AlphaFoldDB" id="A0AAE1HQ98"/>
<feature type="signal peptide" evidence="3">
    <location>
        <begin position="1"/>
        <end position="17"/>
    </location>
</feature>
<evidence type="ECO:0000313" key="6">
    <source>
        <dbReference type="Proteomes" id="UP001219518"/>
    </source>
</evidence>
<keyword evidence="6" id="KW-1185">Reference proteome</keyword>
<dbReference type="SUPFAM" id="SSF49854">
    <property type="entry name" value="Spermadhesin, CUB domain"/>
    <property type="match status" value="1"/>
</dbReference>
<gene>
    <name evidence="5" type="ORF">KUF71_013615</name>
</gene>
<evidence type="ECO:0000256" key="2">
    <source>
        <dbReference type="PROSITE-ProRule" id="PRU00059"/>
    </source>
</evidence>
<protein>
    <submittedName>
        <fullName evidence="5">Cubilin</fullName>
    </submittedName>
</protein>
<evidence type="ECO:0000256" key="3">
    <source>
        <dbReference type="SAM" id="SignalP"/>
    </source>
</evidence>
<evidence type="ECO:0000313" key="5">
    <source>
        <dbReference type="EMBL" id="KAK3925408.1"/>
    </source>
</evidence>
<name>A0AAE1HQ98_9NEOP</name>
<reference evidence="5" key="1">
    <citation type="submission" date="2021-07" db="EMBL/GenBank/DDBJ databases">
        <authorList>
            <person name="Catto M.A."/>
            <person name="Jacobson A."/>
            <person name="Kennedy G."/>
            <person name="Labadie P."/>
            <person name="Hunt B.G."/>
            <person name="Srinivasan R."/>
        </authorList>
    </citation>
    <scope>NUCLEOTIDE SEQUENCE</scope>
    <source>
        <strain evidence="5">PL_HMW_Pooled</strain>
        <tissue evidence="5">Head</tissue>
    </source>
</reference>
<keyword evidence="3" id="KW-0732">Signal</keyword>
<keyword evidence="1" id="KW-1015">Disulfide bond</keyword>
<dbReference type="PROSITE" id="PS01180">
    <property type="entry name" value="CUB"/>
    <property type="match status" value="1"/>
</dbReference>
<dbReference type="EMBL" id="JAHWGI010001227">
    <property type="protein sequence ID" value="KAK3925408.1"/>
    <property type="molecule type" value="Genomic_DNA"/>
</dbReference>
<dbReference type="InterPro" id="IPR000859">
    <property type="entry name" value="CUB_dom"/>
</dbReference>
<evidence type="ECO:0000259" key="4">
    <source>
        <dbReference type="PROSITE" id="PS01180"/>
    </source>
</evidence>
<feature type="chain" id="PRO_5042201844" evidence="3">
    <location>
        <begin position="18"/>
        <end position="263"/>
    </location>
</feature>
<feature type="domain" description="CUB" evidence="4">
    <location>
        <begin position="137"/>
        <end position="262"/>
    </location>
</feature>
<proteinExistence type="predicted"/>
<dbReference type="Pfam" id="PF00431">
    <property type="entry name" value="CUB"/>
    <property type="match status" value="1"/>
</dbReference>
<comment type="caution">
    <text evidence="2">Lacks conserved residue(s) required for the propagation of feature annotation.</text>
</comment>
<comment type="caution">
    <text evidence="5">The sequence shown here is derived from an EMBL/GenBank/DDBJ whole genome shotgun (WGS) entry which is preliminary data.</text>
</comment>
<evidence type="ECO:0000256" key="1">
    <source>
        <dbReference type="ARBA" id="ARBA00023157"/>
    </source>
</evidence>
<sequence length="263" mass="27953">MIVVAALALVAARLCAADIEVLEEYGCPDSALQLACRARAPAAPEDAAVAATIAVLEASFSARDAASIFLGANRTCGANHTADGPRTIRQAVNHRCSGNNVCSFILTNDLPASRAWGPGLVHIKYACISGPHVLRLCSARAEVSVSEEGFLQSPGYPTVTVGERACLWRLRAGRGQRLLLRVLDLSLRTRADTEDACVDVLTVREGAADAEDGENADLVRECGEPEDDLVVESDHGALDVNLTTRSLNAFPSRGVLIHYKGEY</sequence>
<accession>A0AAE1HQ98</accession>